<evidence type="ECO:0000256" key="1">
    <source>
        <dbReference type="SAM" id="Coils"/>
    </source>
</evidence>
<gene>
    <name evidence="3" type="ORF">ACHHYP_04704</name>
</gene>
<sequence>MNHHAIEPMSSGENSFDPPVPPFCLQRYIKPLDDKRYIVSYSLPIESSDGKTTSPSMCEAFLAQYSRRYNSSKGCEPNHLGQNGPRDARHHLFSNPQVSFNFHTSLGTEEAKLVSPIMRMKHLTTALAHAINSRKGQHAQRVRGMVCEFIIGEADDQVYFTAILGVSWQDQPTSSWDELRHVDPESKMIWQYHRDRARRQSPSPSRPQEVKSNPPSPQLQSPRFPSLANGHVAISNNSWTKGLVSADMSPRYTNASPSKFFRDGRFVTKLSALQCETSCRLHIPMHRACRPALLVDLARQIEDYREDLVEQKEKRLMAEEAACASAEETKIALTQKARMEKTVEGMRIIEERHQEQWAQLCMAAEEREARAAAVIKKQAQEIDVLTARNTAEDISLRRELHDCNEQLKQLHITEVQHVETLALKDEAIAQLEADKEKARQQAIVDAIQREGSQNHIHSLRAQISLLKRDKEVLRKEANKYMMERDDLLRVLPIVTSLSEKRSGKPVKMNLVDILGPDSAKEHNMLQLMTTSHARVLKSIYKHLAPSKHLSTAAYIGFALECGFMTPLLTRDELLVMVQKACFGKDKDSVTSLSYAQFCECLIRVANVRYLTDLPQLTKRFGHLVEKDLLPYVRSVIPSMMKSENL</sequence>
<keyword evidence="1" id="KW-0175">Coiled coil</keyword>
<reference evidence="3 4" key="1">
    <citation type="journal article" date="2014" name="Genome Biol. Evol.">
        <title>The secreted proteins of Achlya hypogyna and Thraustotheca clavata identify the ancestral oomycete secretome and reveal gene acquisitions by horizontal gene transfer.</title>
        <authorList>
            <person name="Misner I."/>
            <person name="Blouin N."/>
            <person name="Leonard G."/>
            <person name="Richards T.A."/>
            <person name="Lane C.E."/>
        </authorList>
    </citation>
    <scope>NUCLEOTIDE SEQUENCE [LARGE SCALE GENOMIC DNA]</scope>
    <source>
        <strain evidence="3 4">ATCC 48635</strain>
    </source>
</reference>
<protein>
    <submittedName>
        <fullName evidence="3">Uncharacterized protein</fullName>
    </submittedName>
</protein>
<name>A0A1V9Z0G5_ACHHY</name>
<dbReference type="Proteomes" id="UP000243579">
    <property type="component" value="Unassembled WGS sequence"/>
</dbReference>
<organism evidence="3 4">
    <name type="scientific">Achlya hypogyna</name>
    <name type="common">Oomycete</name>
    <name type="synonym">Protoachlya hypogyna</name>
    <dbReference type="NCBI Taxonomy" id="1202772"/>
    <lineage>
        <taxon>Eukaryota</taxon>
        <taxon>Sar</taxon>
        <taxon>Stramenopiles</taxon>
        <taxon>Oomycota</taxon>
        <taxon>Saprolegniomycetes</taxon>
        <taxon>Saprolegniales</taxon>
        <taxon>Achlyaceae</taxon>
        <taxon>Achlya</taxon>
    </lineage>
</organism>
<feature type="coiled-coil region" evidence="1">
    <location>
        <begin position="294"/>
        <end position="329"/>
    </location>
</feature>
<keyword evidence="4" id="KW-1185">Reference proteome</keyword>
<feature type="region of interest" description="Disordered" evidence="2">
    <location>
        <begin position="194"/>
        <end position="227"/>
    </location>
</feature>
<dbReference type="EMBL" id="JNBR01000535">
    <property type="protein sequence ID" value="OQR91423.1"/>
    <property type="molecule type" value="Genomic_DNA"/>
</dbReference>
<feature type="compositionally biased region" description="Polar residues" evidence="2">
    <location>
        <begin position="210"/>
        <end position="223"/>
    </location>
</feature>
<evidence type="ECO:0000313" key="4">
    <source>
        <dbReference type="Proteomes" id="UP000243579"/>
    </source>
</evidence>
<feature type="coiled-coil region" evidence="1">
    <location>
        <begin position="421"/>
        <end position="483"/>
    </location>
</feature>
<evidence type="ECO:0000256" key="2">
    <source>
        <dbReference type="SAM" id="MobiDB-lite"/>
    </source>
</evidence>
<dbReference type="OrthoDB" id="76578at2759"/>
<evidence type="ECO:0000313" key="3">
    <source>
        <dbReference type="EMBL" id="OQR91423.1"/>
    </source>
</evidence>
<comment type="caution">
    <text evidence="3">The sequence shown here is derived from an EMBL/GenBank/DDBJ whole genome shotgun (WGS) entry which is preliminary data.</text>
</comment>
<dbReference type="AlphaFoldDB" id="A0A1V9Z0G5"/>
<dbReference type="STRING" id="1202772.A0A1V9Z0G5"/>
<accession>A0A1V9Z0G5</accession>
<proteinExistence type="predicted"/>